<name>H6SJ86_PARPM</name>
<proteinExistence type="inferred from homology"/>
<dbReference type="InterPro" id="IPR017871">
    <property type="entry name" value="ABC_transporter-like_CS"/>
</dbReference>
<dbReference type="InterPro" id="IPR003439">
    <property type="entry name" value="ABC_transporter-like_ATP-bd"/>
</dbReference>
<evidence type="ECO:0000256" key="2">
    <source>
        <dbReference type="ARBA" id="ARBA00022448"/>
    </source>
</evidence>
<reference evidence="7 8" key="1">
    <citation type="submission" date="2012-02" db="EMBL/GenBank/DDBJ databases">
        <title>Shotgun genome sequence of Phaeospirillum photometricum DSM 122.</title>
        <authorList>
            <person name="Duquesne K."/>
            <person name="Sturgis J."/>
        </authorList>
    </citation>
    <scope>NUCLEOTIDE SEQUENCE [LARGE SCALE GENOMIC DNA]</scope>
    <source>
        <strain evidence="8">DSM122</strain>
    </source>
</reference>
<dbReference type="Proteomes" id="UP000033220">
    <property type="component" value="Chromosome DSM 122"/>
</dbReference>
<dbReference type="SUPFAM" id="SSF52540">
    <property type="entry name" value="P-loop containing nucleoside triphosphate hydrolases"/>
    <property type="match status" value="1"/>
</dbReference>
<protein>
    <submittedName>
        <fullName evidence="7">ABC transporter component</fullName>
        <ecNumber evidence="7">3.6.3.25</ecNumber>
    </submittedName>
</protein>
<evidence type="ECO:0000259" key="6">
    <source>
        <dbReference type="PROSITE" id="PS50893"/>
    </source>
</evidence>
<dbReference type="SMART" id="SM00382">
    <property type="entry name" value="AAA"/>
    <property type="match status" value="1"/>
</dbReference>
<dbReference type="AlphaFoldDB" id="H6SJ86"/>
<dbReference type="PANTHER" id="PTHR43820">
    <property type="entry name" value="HIGH-AFFINITY BRANCHED-CHAIN AMINO ACID TRANSPORT ATP-BINDING PROTEIN LIVF"/>
    <property type="match status" value="1"/>
</dbReference>
<dbReference type="GO" id="GO:0005524">
    <property type="term" value="F:ATP binding"/>
    <property type="evidence" value="ECO:0007669"/>
    <property type="project" value="UniProtKB-KW"/>
</dbReference>
<dbReference type="CDD" id="cd03224">
    <property type="entry name" value="ABC_TM1139_LivF_branched"/>
    <property type="match status" value="1"/>
</dbReference>
<dbReference type="PROSITE" id="PS50893">
    <property type="entry name" value="ABC_TRANSPORTER_2"/>
    <property type="match status" value="1"/>
</dbReference>
<dbReference type="STRING" id="1150469.RSPPHO_01425"/>
<dbReference type="KEGG" id="rpm:RSPPHO_01425"/>
<evidence type="ECO:0000256" key="4">
    <source>
        <dbReference type="ARBA" id="ARBA00022840"/>
    </source>
</evidence>
<dbReference type="HOGENOM" id="CLU_000604_1_2_5"/>
<dbReference type="PANTHER" id="PTHR43820:SF2">
    <property type="entry name" value="ABC TRANSPORTER ATP-BINDING PROTEIN"/>
    <property type="match status" value="1"/>
</dbReference>
<keyword evidence="8" id="KW-1185">Reference proteome</keyword>
<gene>
    <name evidence="7" type="ORF">RSPPHO_01425</name>
</gene>
<dbReference type="GO" id="GO:0015658">
    <property type="term" value="F:branched-chain amino acid transmembrane transporter activity"/>
    <property type="evidence" value="ECO:0007669"/>
    <property type="project" value="TreeGrafter"/>
</dbReference>
<dbReference type="Pfam" id="PF00005">
    <property type="entry name" value="ABC_tran"/>
    <property type="match status" value="1"/>
</dbReference>
<keyword evidence="2" id="KW-0813">Transport</keyword>
<keyword evidence="3" id="KW-0547">Nucleotide-binding</keyword>
<evidence type="ECO:0000313" key="8">
    <source>
        <dbReference type="Proteomes" id="UP000033220"/>
    </source>
</evidence>
<dbReference type="Gene3D" id="3.40.50.300">
    <property type="entry name" value="P-loop containing nucleotide triphosphate hydrolases"/>
    <property type="match status" value="1"/>
</dbReference>
<accession>H6SJ86</accession>
<dbReference type="GO" id="GO:0015807">
    <property type="term" value="P:L-amino acid transport"/>
    <property type="evidence" value="ECO:0007669"/>
    <property type="project" value="TreeGrafter"/>
</dbReference>
<comment type="similarity">
    <text evidence="1">Belongs to the ABC transporter superfamily.</text>
</comment>
<dbReference type="InterPro" id="IPR027417">
    <property type="entry name" value="P-loop_NTPase"/>
</dbReference>
<dbReference type="InterPro" id="IPR052156">
    <property type="entry name" value="BCAA_Transport_ATP-bd_LivF"/>
</dbReference>
<evidence type="ECO:0000256" key="1">
    <source>
        <dbReference type="ARBA" id="ARBA00005417"/>
    </source>
</evidence>
<feature type="domain" description="ABC transporter" evidence="6">
    <location>
        <begin position="51"/>
        <end position="279"/>
    </location>
</feature>
<evidence type="ECO:0000256" key="5">
    <source>
        <dbReference type="ARBA" id="ARBA00022970"/>
    </source>
</evidence>
<evidence type="ECO:0000256" key="3">
    <source>
        <dbReference type="ARBA" id="ARBA00022741"/>
    </source>
</evidence>
<keyword evidence="7" id="KW-0378">Hydrolase</keyword>
<dbReference type="eggNOG" id="COG0410">
    <property type="taxonomic scope" value="Bacteria"/>
</dbReference>
<dbReference type="EMBL" id="HE663493">
    <property type="protein sequence ID" value="CCG08051.1"/>
    <property type="molecule type" value="Genomic_DNA"/>
</dbReference>
<keyword evidence="5" id="KW-0029">Amino-acid transport</keyword>
<keyword evidence="4" id="KW-0067">ATP-binding</keyword>
<dbReference type="EC" id="3.6.3.25" evidence="7"/>
<dbReference type="PROSITE" id="PS00211">
    <property type="entry name" value="ABC_TRANSPORTER_1"/>
    <property type="match status" value="1"/>
</dbReference>
<dbReference type="GO" id="GO:0016887">
    <property type="term" value="F:ATP hydrolysis activity"/>
    <property type="evidence" value="ECO:0007669"/>
    <property type="project" value="InterPro"/>
</dbReference>
<dbReference type="InterPro" id="IPR003593">
    <property type="entry name" value="AAA+_ATPase"/>
</dbReference>
<dbReference type="PATRIC" id="fig|1150469.3.peg.1606"/>
<evidence type="ECO:0000313" key="7">
    <source>
        <dbReference type="EMBL" id="CCG08051.1"/>
    </source>
</evidence>
<organism evidence="7 8">
    <name type="scientific">Pararhodospirillum photometricum DSM 122</name>
    <dbReference type="NCBI Taxonomy" id="1150469"/>
    <lineage>
        <taxon>Bacteria</taxon>
        <taxon>Pseudomonadati</taxon>
        <taxon>Pseudomonadota</taxon>
        <taxon>Alphaproteobacteria</taxon>
        <taxon>Rhodospirillales</taxon>
        <taxon>Rhodospirillaceae</taxon>
        <taxon>Pararhodospirillum</taxon>
    </lineage>
</organism>
<sequence>MGTGIIGWDHGGDLHEETRGLGRPAFSCCCIGPDAFWDEPQAQSKEVGRVLHIDNVEACHGPAQVLFGLSLAVGPGEGVALLGRNGAGKSATFLAVLGLIRVTAGDIRLHGQSVLGRPLHTLARAGLGWVPEERRVFTGLSVAENIRVGMSGRPGPWSEARLQALFPALAPLWRRPAGLLSGGEQQMLSVARTLAGNPDVLLLDEPSEGLAPIVVQALAEAVAAIKAEGVAVLLSEQNPLFAEPLADRLVLIERGRAVWTGSAQALAAETELRERVLLG</sequence>